<accession>A0A6M0RC54</accession>
<dbReference type="InterPro" id="IPR029061">
    <property type="entry name" value="THDP-binding"/>
</dbReference>
<dbReference type="CDD" id="cd02012">
    <property type="entry name" value="TPP_TK"/>
    <property type="match status" value="1"/>
</dbReference>
<name>A0A6M0RC54_9CLOT</name>
<comment type="cofactor">
    <cofactor evidence="1">
        <name>thiamine diphosphate</name>
        <dbReference type="ChEBI" id="CHEBI:58937"/>
    </cofactor>
</comment>
<evidence type="ECO:0000256" key="4">
    <source>
        <dbReference type="ARBA" id="ARBA00022723"/>
    </source>
</evidence>
<evidence type="ECO:0000313" key="8">
    <source>
        <dbReference type="Proteomes" id="UP000473885"/>
    </source>
</evidence>
<sequence length="272" mass="30275">MDIDFLNKKATEIRKNIIKIITEASSGHPGGSLSAVEILTSLYFNEMNINKENIYDKSRDKFVLSKGHASPLLYSVLSEKGFIDKNELGSFRKINSKLQGHPNMNYIPSIDMSTGSLGQGISTAVGMALSYKIHNDKYRVYTLLGDGELEEGQVWEAAMTATHYKLDNLLAIIDFNGLQIDGEITNVMNPTPIDKKFEAFGWNVITVDGHNFEELINAYKIAKNTKEMPTVIIAKTIKGKGISFMENRPEWHGNAPSKEQCELALKELGGIK</sequence>
<gene>
    <name evidence="7" type="ORF">FDF74_05945</name>
</gene>
<keyword evidence="3" id="KW-0808">Transferase</keyword>
<feature type="domain" description="Transketolase N-terminal" evidence="6">
    <location>
        <begin position="10"/>
        <end position="269"/>
    </location>
</feature>
<dbReference type="Gene3D" id="3.40.50.970">
    <property type="match status" value="1"/>
</dbReference>
<keyword evidence="5" id="KW-0786">Thiamine pyrophosphate</keyword>
<dbReference type="PANTHER" id="PTHR47514:SF1">
    <property type="entry name" value="TRANSKETOLASE N-TERMINAL SECTION-RELATED"/>
    <property type="match status" value="1"/>
</dbReference>
<evidence type="ECO:0000259" key="6">
    <source>
        <dbReference type="Pfam" id="PF00456"/>
    </source>
</evidence>
<dbReference type="InterPro" id="IPR005474">
    <property type="entry name" value="Transketolase_N"/>
</dbReference>
<evidence type="ECO:0000256" key="1">
    <source>
        <dbReference type="ARBA" id="ARBA00001964"/>
    </source>
</evidence>
<comment type="caution">
    <text evidence="7">The sequence shown here is derived from an EMBL/GenBank/DDBJ whole genome shotgun (WGS) entry which is preliminary data.</text>
</comment>
<dbReference type="PANTHER" id="PTHR47514">
    <property type="entry name" value="TRANSKETOLASE N-TERMINAL SECTION-RELATED"/>
    <property type="match status" value="1"/>
</dbReference>
<dbReference type="OrthoDB" id="8732661at2"/>
<organism evidence="7 8">
    <name type="scientific">Clostridium niameyense</name>
    <dbReference type="NCBI Taxonomy" id="1622073"/>
    <lineage>
        <taxon>Bacteria</taxon>
        <taxon>Bacillati</taxon>
        <taxon>Bacillota</taxon>
        <taxon>Clostridia</taxon>
        <taxon>Eubacteriales</taxon>
        <taxon>Clostridiaceae</taxon>
        <taxon>Clostridium</taxon>
    </lineage>
</organism>
<evidence type="ECO:0000256" key="3">
    <source>
        <dbReference type="ARBA" id="ARBA00022679"/>
    </source>
</evidence>
<keyword evidence="4" id="KW-0479">Metal-binding</keyword>
<dbReference type="PROSITE" id="PS00801">
    <property type="entry name" value="TRANSKETOLASE_1"/>
    <property type="match status" value="1"/>
</dbReference>
<evidence type="ECO:0000256" key="2">
    <source>
        <dbReference type="ARBA" id="ARBA00007131"/>
    </source>
</evidence>
<keyword evidence="8" id="KW-1185">Reference proteome</keyword>
<dbReference type="GO" id="GO:0016740">
    <property type="term" value="F:transferase activity"/>
    <property type="evidence" value="ECO:0007669"/>
    <property type="project" value="UniProtKB-KW"/>
</dbReference>
<dbReference type="SUPFAM" id="SSF52518">
    <property type="entry name" value="Thiamin diphosphate-binding fold (THDP-binding)"/>
    <property type="match status" value="1"/>
</dbReference>
<dbReference type="Pfam" id="PF00456">
    <property type="entry name" value="Transketolase_N"/>
    <property type="match status" value="1"/>
</dbReference>
<dbReference type="GO" id="GO:0046872">
    <property type="term" value="F:metal ion binding"/>
    <property type="evidence" value="ECO:0007669"/>
    <property type="project" value="UniProtKB-KW"/>
</dbReference>
<dbReference type="EMBL" id="SXDP01000003">
    <property type="protein sequence ID" value="NEZ46758.1"/>
    <property type="molecule type" value="Genomic_DNA"/>
</dbReference>
<evidence type="ECO:0000256" key="5">
    <source>
        <dbReference type="ARBA" id="ARBA00023052"/>
    </source>
</evidence>
<dbReference type="InterPro" id="IPR049557">
    <property type="entry name" value="Transketolase_CS"/>
</dbReference>
<evidence type="ECO:0000313" key="7">
    <source>
        <dbReference type="EMBL" id="NEZ46758.1"/>
    </source>
</evidence>
<proteinExistence type="inferred from homology"/>
<protein>
    <submittedName>
        <fullName evidence="7">Transketolase</fullName>
    </submittedName>
</protein>
<comment type="similarity">
    <text evidence="2">Belongs to the transketolase family.</text>
</comment>
<reference evidence="7 8" key="1">
    <citation type="submission" date="2019-04" db="EMBL/GenBank/DDBJ databases">
        <title>Genome sequencing of Clostridium botulinum Groups I-IV and Clostridium butyricum.</title>
        <authorList>
            <person name="Brunt J."/>
            <person name="Van Vliet A.H.M."/>
            <person name="Stringer S.C."/>
            <person name="Carter A.T."/>
            <person name="Peck M.W."/>
        </authorList>
    </citation>
    <scope>NUCLEOTIDE SEQUENCE [LARGE SCALE GENOMIC DNA]</scope>
    <source>
        <strain evidence="7 8">IFR 18/094</strain>
    </source>
</reference>
<dbReference type="Proteomes" id="UP000473885">
    <property type="component" value="Unassembled WGS sequence"/>
</dbReference>
<dbReference type="AlphaFoldDB" id="A0A6M0RC54"/>